<feature type="domain" description="CN hydrolase" evidence="3">
    <location>
        <begin position="1"/>
        <end position="239"/>
    </location>
</feature>
<dbReference type="EMBL" id="JAKGBZ010000081">
    <property type="protein sequence ID" value="MCF3948781.1"/>
    <property type="molecule type" value="Genomic_DNA"/>
</dbReference>
<evidence type="ECO:0000256" key="2">
    <source>
        <dbReference type="ARBA" id="ARBA00022801"/>
    </source>
</evidence>
<dbReference type="InterPro" id="IPR036526">
    <property type="entry name" value="C-N_Hydrolase_sf"/>
</dbReference>
<keyword evidence="5" id="KW-1185">Reference proteome</keyword>
<dbReference type="GO" id="GO:0016787">
    <property type="term" value="F:hydrolase activity"/>
    <property type="evidence" value="ECO:0007669"/>
    <property type="project" value="UniProtKB-KW"/>
</dbReference>
<protein>
    <submittedName>
        <fullName evidence="4">Carbon-nitrogen hydrolase family protein</fullName>
    </submittedName>
</protein>
<dbReference type="InterPro" id="IPR050345">
    <property type="entry name" value="Aliph_Amidase/BUP"/>
</dbReference>
<dbReference type="RefSeq" id="WP_235706091.1">
    <property type="nucleotide sequence ID" value="NZ_JAKGBZ010000081.1"/>
</dbReference>
<evidence type="ECO:0000313" key="4">
    <source>
        <dbReference type="EMBL" id="MCF3948781.1"/>
    </source>
</evidence>
<evidence type="ECO:0000256" key="1">
    <source>
        <dbReference type="ARBA" id="ARBA00010613"/>
    </source>
</evidence>
<evidence type="ECO:0000313" key="5">
    <source>
        <dbReference type="Proteomes" id="UP001521209"/>
    </source>
</evidence>
<dbReference type="PANTHER" id="PTHR43674:SF2">
    <property type="entry name" value="BETA-UREIDOPROPIONASE"/>
    <property type="match status" value="1"/>
</dbReference>
<reference evidence="4 5" key="1">
    <citation type="submission" date="2022-01" db="EMBL/GenBank/DDBJ databases">
        <authorList>
            <person name="Won M."/>
            <person name="Kim S.-J."/>
            <person name="Kwon S.-W."/>
        </authorList>
    </citation>
    <scope>NUCLEOTIDE SEQUENCE [LARGE SCALE GENOMIC DNA]</scope>
    <source>
        <strain evidence="4 5">KCTC 23505</strain>
    </source>
</reference>
<dbReference type="PROSITE" id="PS01227">
    <property type="entry name" value="UPF0012"/>
    <property type="match status" value="1"/>
</dbReference>
<dbReference type="PROSITE" id="PS50263">
    <property type="entry name" value="CN_HYDROLASE"/>
    <property type="match status" value="1"/>
</dbReference>
<dbReference type="InterPro" id="IPR044083">
    <property type="entry name" value="RamA-like"/>
</dbReference>
<evidence type="ECO:0000259" key="3">
    <source>
        <dbReference type="PROSITE" id="PS50263"/>
    </source>
</evidence>
<dbReference type="PANTHER" id="PTHR43674">
    <property type="entry name" value="NITRILASE C965.09-RELATED"/>
    <property type="match status" value="1"/>
</dbReference>
<dbReference type="InterPro" id="IPR001110">
    <property type="entry name" value="UPF0012_CS"/>
</dbReference>
<dbReference type="SUPFAM" id="SSF56317">
    <property type="entry name" value="Carbon-nitrogen hydrolase"/>
    <property type="match status" value="1"/>
</dbReference>
<keyword evidence="2 4" id="KW-0378">Hydrolase</keyword>
<name>A0ABS9E1A0_9PROT</name>
<dbReference type="CDD" id="cd07576">
    <property type="entry name" value="R-amidase_like"/>
    <property type="match status" value="1"/>
</dbReference>
<organism evidence="4 5">
    <name type="scientific">Acidiphilium iwatense</name>
    <dbReference type="NCBI Taxonomy" id="768198"/>
    <lineage>
        <taxon>Bacteria</taxon>
        <taxon>Pseudomonadati</taxon>
        <taxon>Pseudomonadota</taxon>
        <taxon>Alphaproteobacteria</taxon>
        <taxon>Acetobacterales</taxon>
        <taxon>Acidocellaceae</taxon>
        <taxon>Acidiphilium</taxon>
    </lineage>
</organism>
<dbReference type="Gene3D" id="3.60.110.10">
    <property type="entry name" value="Carbon-nitrogen hydrolase"/>
    <property type="match status" value="1"/>
</dbReference>
<dbReference type="Proteomes" id="UP001521209">
    <property type="component" value="Unassembled WGS sequence"/>
</dbReference>
<dbReference type="Pfam" id="PF00795">
    <property type="entry name" value="CN_hydrolase"/>
    <property type="match status" value="1"/>
</dbReference>
<proteinExistence type="inferred from homology"/>
<comment type="similarity">
    <text evidence="1">Belongs to the carbon-nitrogen hydrolase superfamily. NIT1/NIT2 family.</text>
</comment>
<sequence>MKLAIWQTGGFLGDPAANIAAIEQTARTASAAGATLLLCPECWLGGYNIPELCAELAEPRNGPWATRIADIAKKHNVAIIYGYAERDPDSGAIYNAVQAISPNGNSLVNYRKTHLFGDFERGLYRPGDGFAAPFELAGWRVGLLICYDVEFPETVRSLALAGANLILIPTALTGEYACVPDIIVPARAVENQVFIAYCNHAGAEGDMRFIGKSRLAGPDDSAIVAAGGGEALLIATITRETIAATAAIFPYRSERRPALYAAIAQPERTRRD</sequence>
<gene>
    <name evidence="4" type="ORF">L2A60_19200</name>
</gene>
<accession>A0ABS9E1A0</accession>
<dbReference type="InterPro" id="IPR003010">
    <property type="entry name" value="C-N_Hydrolase"/>
</dbReference>
<comment type="caution">
    <text evidence="4">The sequence shown here is derived from an EMBL/GenBank/DDBJ whole genome shotgun (WGS) entry which is preliminary data.</text>
</comment>